<evidence type="ECO:0000313" key="3">
    <source>
        <dbReference type="Proteomes" id="UP001198163"/>
    </source>
</evidence>
<proteinExistence type="predicted"/>
<keyword evidence="3" id="KW-1185">Reference proteome</keyword>
<dbReference type="RefSeq" id="WP_230755230.1">
    <property type="nucleotide sequence ID" value="NZ_JAINWA010000003.1"/>
</dbReference>
<name>A0AAE3EHV7_9SPIR</name>
<feature type="region of interest" description="Disordered" evidence="1">
    <location>
        <begin position="134"/>
        <end position="162"/>
    </location>
</feature>
<comment type="caution">
    <text evidence="2">The sequence shown here is derived from an EMBL/GenBank/DDBJ whole genome shotgun (WGS) entry which is preliminary data.</text>
</comment>
<protein>
    <submittedName>
        <fullName evidence="2">Uncharacterized protein</fullName>
    </submittedName>
</protein>
<dbReference type="EMBL" id="JAINWA010000003">
    <property type="protein sequence ID" value="MCD1654727.1"/>
    <property type="molecule type" value="Genomic_DNA"/>
</dbReference>
<dbReference type="Proteomes" id="UP001198163">
    <property type="component" value="Unassembled WGS sequence"/>
</dbReference>
<evidence type="ECO:0000256" key="1">
    <source>
        <dbReference type="SAM" id="MobiDB-lite"/>
    </source>
</evidence>
<organism evidence="2 3">
    <name type="scientific">Teretinema zuelzerae</name>
    <dbReference type="NCBI Taxonomy" id="156"/>
    <lineage>
        <taxon>Bacteria</taxon>
        <taxon>Pseudomonadati</taxon>
        <taxon>Spirochaetota</taxon>
        <taxon>Spirochaetia</taxon>
        <taxon>Spirochaetales</taxon>
        <taxon>Treponemataceae</taxon>
        <taxon>Teretinema</taxon>
    </lineage>
</organism>
<accession>A0AAE3EHV7</accession>
<gene>
    <name evidence="2" type="ORF">K7J14_08410</name>
</gene>
<evidence type="ECO:0000313" key="2">
    <source>
        <dbReference type="EMBL" id="MCD1654727.1"/>
    </source>
</evidence>
<dbReference type="AlphaFoldDB" id="A0AAE3EHV7"/>
<reference evidence="2" key="1">
    <citation type="submission" date="2021-08" db="EMBL/GenBank/DDBJ databases">
        <title>Comparative analyses of Brucepasteria parasyntrophica and Teretinema zuelzerae.</title>
        <authorList>
            <person name="Song Y."/>
            <person name="Brune A."/>
        </authorList>
    </citation>
    <scope>NUCLEOTIDE SEQUENCE</scope>
    <source>
        <strain evidence="2">DSM 1903</strain>
    </source>
</reference>
<sequence length="181" mass="20976">MNATDEYLKALTILMRHDLQDADLSQEWFIVCIDNAKRFSRSIQRKLPNIRDHDDVANDATTSLWENCFIKGQIVRKSITTMLFYRVKHFALYRRKKDFDISYESIIDELGEGNSYGNLQNMQEVNRIGNLLPRASSGRRERNKTPVSTPGKKLQRKEGSVLPKRSLAPPVKEYTQLTLDL</sequence>